<dbReference type="EMBL" id="JADEWC010000017">
    <property type="protein sequence ID" value="MBE9222780.1"/>
    <property type="molecule type" value="Genomic_DNA"/>
</dbReference>
<dbReference type="PANTHER" id="PTHR30570:SF1">
    <property type="entry name" value="PHOSPHATE-BINDING PROTEIN PSTS"/>
    <property type="match status" value="1"/>
</dbReference>
<dbReference type="Pfam" id="PF12849">
    <property type="entry name" value="PBP_like_2"/>
    <property type="match status" value="1"/>
</dbReference>
<feature type="domain" description="PBP" evidence="5">
    <location>
        <begin position="34"/>
        <end position="284"/>
    </location>
</feature>
<evidence type="ECO:0000256" key="1">
    <source>
        <dbReference type="ARBA" id="ARBA00008725"/>
    </source>
</evidence>
<accession>A0ABR9V4F4</accession>
<dbReference type="NCBIfam" id="TIGR02136">
    <property type="entry name" value="ptsS_2"/>
    <property type="match status" value="1"/>
</dbReference>
<proteinExistence type="inferred from homology"/>
<protein>
    <recommendedName>
        <fullName evidence="4">Phosphate-binding protein</fullName>
    </recommendedName>
</protein>
<sequence length="348" mass="38206">MWRKSKTKIIQYILVCIGLGILTQGCGDSVTEENKSISIDGSSTVFPITDLIAKNFNGQGENQVAIDVSFSGSVGGFRKFCNGETDINNSSVPIPREAMEECKKNGVAYIELPVAFDALTVVVNPNNNWLNSITVQELKIMWQPEAENQIMTWNQVNSDWVDNTLNLFGPGRDSGTFEYFTGAIVGDAQASRNDYVFSENDEALVNGVAQDINGLGYFGYAYYEQNKDKLKALAIDNGEGAVFPSDETIINNTYRPLTRPLFMYVNAKSAQDNGALKGFVDYFLKSASGVVREVGYLPLPDSAYEVALIHFNTHQIGTVFNGEAVFNVSINELLSKAYAKDGEGGYVF</sequence>
<dbReference type="PANTHER" id="PTHR30570">
    <property type="entry name" value="PERIPLASMIC PHOSPHATE BINDING COMPONENT OF PHOSPHATE ABC TRANSPORTER"/>
    <property type="match status" value="1"/>
</dbReference>
<keyword evidence="7" id="KW-1185">Reference proteome</keyword>
<comment type="function">
    <text evidence="4">Involved in the system for phosphate transport across the cytoplasmic membrane.</text>
</comment>
<dbReference type="InterPro" id="IPR050811">
    <property type="entry name" value="Phosphate_ABC_transporter"/>
</dbReference>
<dbReference type="CDD" id="cd13654">
    <property type="entry name" value="PBP2_phosphate_like_2"/>
    <property type="match status" value="1"/>
</dbReference>
<name>A0ABR9V4F4_9CHRO</name>
<dbReference type="Proteomes" id="UP000654604">
    <property type="component" value="Unassembled WGS sequence"/>
</dbReference>
<comment type="caution">
    <text evidence="6">The sequence shown here is derived from an EMBL/GenBank/DDBJ whole genome shotgun (WGS) entry which is preliminary data.</text>
</comment>
<comment type="similarity">
    <text evidence="1 4">Belongs to the PstS family.</text>
</comment>
<dbReference type="SUPFAM" id="SSF53850">
    <property type="entry name" value="Periplasmic binding protein-like II"/>
    <property type="match status" value="1"/>
</dbReference>
<evidence type="ECO:0000313" key="7">
    <source>
        <dbReference type="Proteomes" id="UP000654604"/>
    </source>
</evidence>
<evidence type="ECO:0000259" key="5">
    <source>
        <dbReference type="Pfam" id="PF12849"/>
    </source>
</evidence>
<keyword evidence="4" id="KW-0592">Phosphate transport</keyword>
<dbReference type="InterPro" id="IPR024370">
    <property type="entry name" value="PBP_domain"/>
</dbReference>
<evidence type="ECO:0000256" key="3">
    <source>
        <dbReference type="ARBA" id="ARBA00022729"/>
    </source>
</evidence>
<dbReference type="PROSITE" id="PS51257">
    <property type="entry name" value="PROKAR_LIPOPROTEIN"/>
    <property type="match status" value="1"/>
</dbReference>
<dbReference type="RefSeq" id="WP_193800931.1">
    <property type="nucleotide sequence ID" value="NZ_JADEWC010000017.1"/>
</dbReference>
<reference evidence="6 7" key="1">
    <citation type="submission" date="2020-10" db="EMBL/GenBank/DDBJ databases">
        <authorList>
            <person name="Castelo-Branco R."/>
            <person name="Eusebio N."/>
            <person name="Adriana R."/>
            <person name="Vieira A."/>
            <person name="Brugerolle De Fraissinette N."/>
            <person name="Rezende De Castro R."/>
            <person name="Schneider M.P."/>
            <person name="Vasconcelos V."/>
            <person name="Leao P.N."/>
        </authorList>
    </citation>
    <scope>NUCLEOTIDE SEQUENCE [LARGE SCALE GENOMIC DNA]</scope>
    <source>
        <strain evidence="6 7">LEGE 03274</strain>
    </source>
</reference>
<gene>
    <name evidence="6" type="ORF">IQ215_08735</name>
</gene>
<dbReference type="InterPro" id="IPR011862">
    <property type="entry name" value="Phos-bd"/>
</dbReference>
<evidence type="ECO:0000313" key="6">
    <source>
        <dbReference type="EMBL" id="MBE9222780.1"/>
    </source>
</evidence>
<organism evidence="6 7">
    <name type="scientific">Cyanobacterium stanieri LEGE 03274</name>
    <dbReference type="NCBI Taxonomy" id="1828756"/>
    <lineage>
        <taxon>Bacteria</taxon>
        <taxon>Bacillati</taxon>
        <taxon>Cyanobacteriota</taxon>
        <taxon>Cyanophyceae</taxon>
        <taxon>Oscillatoriophycideae</taxon>
        <taxon>Chroococcales</taxon>
        <taxon>Geminocystaceae</taxon>
        <taxon>Cyanobacterium</taxon>
    </lineage>
</organism>
<keyword evidence="2 4" id="KW-0813">Transport</keyword>
<dbReference type="Gene3D" id="3.40.190.10">
    <property type="entry name" value="Periplasmic binding protein-like II"/>
    <property type="match status" value="2"/>
</dbReference>
<evidence type="ECO:0000256" key="4">
    <source>
        <dbReference type="RuleBase" id="RU367119"/>
    </source>
</evidence>
<keyword evidence="3" id="KW-0732">Signal</keyword>
<evidence type="ECO:0000256" key="2">
    <source>
        <dbReference type="ARBA" id="ARBA00022448"/>
    </source>
</evidence>